<dbReference type="RefSeq" id="WP_120122207.1">
    <property type="nucleotide sequence ID" value="NZ_CP031844.2"/>
</dbReference>
<proteinExistence type="predicted"/>
<dbReference type="OrthoDB" id="7923729at2"/>
<evidence type="ECO:0000313" key="3">
    <source>
        <dbReference type="Proteomes" id="UP000321311"/>
    </source>
</evidence>
<dbReference type="EMBL" id="CP031844">
    <property type="protein sequence ID" value="QEE12086.1"/>
    <property type="molecule type" value="Genomic_DNA"/>
</dbReference>
<organism evidence="2 3">
    <name type="scientific">Bartonella krasnovii</name>
    <dbReference type="NCBI Taxonomy" id="2267275"/>
    <lineage>
        <taxon>Bacteria</taxon>
        <taxon>Pseudomonadati</taxon>
        <taxon>Pseudomonadota</taxon>
        <taxon>Alphaproteobacteria</taxon>
        <taxon>Hyphomicrobiales</taxon>
        <taxon>Bartonellaceae</taxon>
        <taxon>Bartonella</taxon>
    </lineage>
</organism>
<name>A0A5B9D0P5_9HYPH</name>
<dbReference type="AlphaFoldDB" id="A0A5B9D0P5"/>
<feature type="region of interest" description="Disordered" evidence="1">
    <location>
        <begin position="64"/>
        <end position="83"/>
    </location>
</feature>
<evidence type="ECO:0000313" key="2">
    <source>
        <dbReference type="EMBL" id="QEE12086.1"/>
    </source>
</evidence>
<gene>
    <name evidence="2" type="ORF">D1092_03520</name>
</gene>
<evidence type="ECO:0000256" key="1">
    <source>
        <dbReference type="SAM" id="MobiDB-lite"/>
    </source>
</evidence>
<dbReference type="Proteomes" id="UP000321311">
    <property type="component" value="Chromosome"/>
</dbReference>
<dbReference type="KEGG" id="barn:D1092_03520"/>
<accession>A0A5B9D0P5</accession>
<dbReference type="GeneID" id="71061223"/>
<protein>
    <submittedName>
        <fullName evidence="2">Putative genomic island protein</fullName>
    </submittedName>
</protein>
<reference evidence="3" key="1">
    <citation type="submission" date="2019-07" db="EMBL/GenBank/DDBJ databases">
        <title>Bartonella kosoyii sp. nov. and Bartonella krasnovii sp. nov., two novel members of the Bartonella elizabethae complex sensu lato, isolated from black rats and wild desert rodent-fleas.</title>
        <authorList>
            <person name="Gutierrez R."/>
            <person name="Shalit T."/>
            <person name="Markus B."/>
            <person name="Yuan C."/>
            <person name="Nachum-Biala Y."/>
            <person name="Elad D."/>
            <person name="Harrus S."/>
        </authorList>
    </citation>
    <scope>NUCLEOTIDE SEQUENCE [LARGE SCALE GENOMIC DNA]</scope>
    <source>
        <strain evidence="3">OE 1-1</strain>
    </source>
</reference>
<sequence length="83" mass="9151">MAQRPPTITQPAIAHALREAKKQGAEVVEIKPTGELLIHINKTITSPTTRNNAYSIEDFPPLENEQEECSNHPSCPSVDGIEF</sequence>